<reference evidence="2 3" key="1">
    <citation type="journal article" date="2002" name="J. Bacteriol.">
        <title>Genome sequence of Yersinia pestis KIM.</title>
        <authorList>
            <person name="Deng W."/>
            <person name="Burland V."/>
            <person name="Plunkett G.III."/>
            <person name="Boutin A."/>
            <person name="Mayhew G.F."/>
            <person name="Liss P."/>
            <person name="Perna N.T."/>
            <person name="Rose D.J."/>
            <person name="Mau B."/>
            <person name="Zhou S."/>
            <person name="Schwartz D.C."/>
            <person name="Fetherston J.D."/>
            <person name="Lindler L.E."/>
            <person name="Brubaker R.R."/>
            <person name="Plana G.V."/>
            <person name="Straley S.C."/>
            <person name="McDonough K.A."/>
            <person name="Nilles M.L."/>
            <person name="Matson J.S."/>
            <person name="Blattner F.R."/>
            <person name="Perry R.D."/>
        </authorList>
    </citation>
    <scope>NUCLEOTIDE SEQUENCE [LARGE SCALE GENOMIC DNA]</scope>
    <source>
        <strain evidence="3">KIM10+ / Biovar Mediaevalis</strain>
    </source>
</reference>
<evidence type="ECO:0000313" key="2">
    <source>
        <dbReference type="EMBL" id="AAM84249.1"/>
    </source>
</evidence>
<gene>
    <name evidence="2" type="ordered locus">y0660</name>
</gene>
<dbReference type="HOGENOM" id="CLU_2885005_0_0_6"/>
<feature type="compositionally biased region" description="Basic residues" evidence="1">
    <location>
        <begin position="54"/>
        <end position="63"/>
    </location>
</feature>
<accession>Q8CLP7</accession>
<dbReference type="AlphaFoldDB" id="Q8CLP7"/>
<evidence type="ECO:0000313" key="3">
    <source>
        <dbReference type="Proteomes" id="UP000002490"/>
    </source>
</evidence>
<dbReference type="KEGG" id="ypk:y0660"/>
<organism evidence="2 3">
    <name type="scientific">Yersinia pestis</name>
    <dbReference type="NCBI Taxonomy" id="632"/>
    <lineage>
        <taxon>Bacteria</taxon>
        <taxon>Pseudomonadati</taxon>
        <taxon>Pseudomonadota</taxon>
        <taxon>Gammaproteobacteria</taxon>
        <taxon>Enterobacterales</taxon>
        <taxon>Yersiniaceae</taxon>
        <taxon>Yersinia</taxon>
    </lineage>
</organism>
<protein>
    <submittedName>
        <fullName evidence="2">Uncharacterized protein</fullName>
    </submittedName>
</protein>
<dbReference type="EMBL" id="AE009952">
    <property type="protein sequence ID" value="AAM84249.1"/>
    <property type="molecule type" value="Genomic_DNA"/>
</dbReference>
<proteinExistence type="predicted"/>
<feature type="region of interest" description="Disordered" evidence="1">
    <location>
        <begin position="38"/>
        <end position="63"/>
    </location>
</feature>
<sequence length="63" mass="7728">MKLLWPPKRRLRNYQRLLDDQPLHQGNQPLRQDDQLLRQGNQPLPGVNWLRSQQNRRPHWVKV</sequence>
<dbReference type="DNASU" id="1145608"/>
<name>Q8CLP7_YERPE</name>
<evidence type="ECO:0000256" key="1">
    <source>
        <dbReference type="SAM" id="MobiDB-lite"/>
    </source>
</evidence>
<dbReference type="Proteomes" id="UP000002490">
    <property type="component" value="Chromosome"/>
</dbReference>